<reference evidence="4 5" key="1">
    <citation type="submission" date="2024-01" db="EMBL/GenBank/DDBJ databases">
        <title>Genome assemblies of Stephania.</title>
        <authorList>
            <person name="Yang L."/>
        </authorList>
    </citation>
    <scope>NUCLEOTIDE SEQUENCE [LARGE SCALE GENOMIC DNA]</scope>
    <source>
        <strain evidence="4">QJT</strain>
        <tissue evidence="4">Leaf</tissue>
    </source>
</reference>
<dbReference type="PANTHER" id="PTHR31060">
    <property type="entry name" value="OSJNBA0011J08.25 PROTEIN-RELATED"/>
    <property type="match status" value="1"/>
</dbReference>
<gene>
    <name evidence="4" type="ORF">Sjap_012507</name>
</gene>
<comment type="caution">
    <text evidence="4">The sequence shown here is derived from an EMBL/GenBank/DDBJ whole genome shotgun (WGS) entry which is preliminary data.</text>
</comment>
<protein>
    <recommendedName>
        <fullName evidence="3">BTB domain-containing protein</fullName>
    </recommendedName>
</protein>
<sequence length="465" mass="52625">MTTKASEQNSTNTVSDHFSSHRENDKASQAMQQNKEKTTPCNIGDKLTSDVVIRLRTEEGRDDRFYCHSHIIIEKSTYFAERLSDKWPTCQILDSRNCVEVYCQEFDFNYHVTVLRLLYVAEISVSDAWNGVKNALGILQVAVKLGCCHIVCVCVDYLEAMPWEEAEEEEILRIVPGLGSNVKPILARLHPVNPSTVRLIFLSAIHFATSSPPPSMNELKFSTQEQLEYMLTEDDDAPLLTADEEIKSNVGACVKSLLIRFYDLLEPLLSEPKEGLFELDELTMLKSILSDLAWACQILSKMETMKEFVHTWVEASEKIVNAVKGEMLDLELLETRIKVVEVSAKVLEAIAYGSVILATAKRLHVVKVWLPFVRVTKSLVDDAISTNDEDNTVLKTDSELWQSVESTFVSVILALPSGDQAEILSEWLESEYIKYPDLTEAFEVWCYRSKVSKRRMASLRVLPGI</sequence>
<dbReference type="Gene3D" id="3.30.710.10">
    <property type="entry name" value="Potassium Channel Kv1.1, Chain A"/>
    <property type="match status" value="1"/>
</dbReference>
<evidence type="ECO:0000313" key="5">
    <source>
        <dbReference type="Proteomes" id="UP001417504"/>
    </source>
</evidence>
<dbReference type="Pfam" id="PF00651">
    <property type="entry name" value="BTB"/>
    <property type="match status" value="1"/>
</dbReference>
<dbReference type="InterPro" id="IPR038920">
    <property type="entry name" value="At3g05675-like"/>
</dbReference>
<feature type="compositionally biased region" description="Polar residues" evidence="2">
    <location>
        <begin position="1"/>
        <end position="17"/>
    </location>
</feature>
<keyword evidence="5" id="KW-1185">Reference proteome</keyword>
<dbReference type="Proteomes" id="UP001417504">
    <property type="component" value="Unassembled WGS sequence"/>
</dbReference>
<dbReference type="InterPro" id="IPR011333">
    <property type="entry name" value="SKP1/BTB/POZ_sf"/>
</dbReference>
<feature type="domain" description="BTB" evidence="3">
    <location>
        <begin position="49"/>
        <end position="127"/>
    </location>
</feature>
<comment type="pathway">
    <text evidence="1">Protein modification; protein ubiquitination.</text>
</comment>
<dbReference type="SUPFAM" id="SSF54695">
    <property type="entry name" value="POZ domain"/>
    <property type="match status" value="1"/>
</dbReference>
<name>A0AAP0NYZ7_9MAGN</name>
<evidence type="ECO:0000259" key="3">
    <source>
        <dbReference type="PROSITE" id="PS50097"/>
    </source>
</evidence>
<organism evidence="4 5">
    <name type="scientific">Stephania japonica</name>
    <dbReference type="NCBI Taxonomy" id="461633"/>
    <lineage>
        <taxon>Eukaryota</taxon>
        <taxon>Viridiplantae</taxon>
        <taxon>Streptophyta</taxon>
        <taxon>Embryophyta</taxon>
        <taxon>Tracheophyta</taxon>
        <taxon>Spermatophyta</taxon>
        <taxon>Magnoliopsida</taxon>
        <taxon>Ranunculales</taxon>
        <taxon>Menispermaceae</taxon>
        <taxon>Menispermoideae</taxon>
        <taxon>Cissampelideae</taxon>
        <taxon>Stephania</taxon>
    </lineage>
</organism>
<accession>A0AAP0NYZ7</accession>
<dbReference type="CDD" id="cd18186">
    <property type="entry name" value="BTB_POZ_ZBTB_KLHL-like"/>
    <property type="match status" value="1"/>
</dbReference>
<proteinExistence type="predicted"/>
<dbReference type="PANTHER" id="PTHR31060:SF30">
    <property type="entry name" value="OS07G0668800 PROTEIN"/>
    <property type="match status" value="1"/>
</dbReference>
<evidence type="ECO:0000313" key="4">
    <source>
        <dbReference type="EMBL" id="KAK9122905.1"/>
    </source>
</evidence>
<dbReference type="PROSITE" id="PS50097">
    <property type="entry name" value="BTB"/>
    <property type="match status" value="1"/>
</dbReference>
<evidence type="ECO:0000256" key="1">
    <source>
        <dbReference type="ARBA" id="ARBA00004906"/>
    </source>
</evidence>
<dbReference type="InterPro" id="IPR000210">
    <property type="entry name" value="BTB/POZ_dom"/>
</dbReference>
<dbReference type="EMBL" id="JBBNAE010000005">
    <property type="protein sequence ID" value="KAK9122905.1"/>
    <property type="molecule type" value="Genomic_DNA"/>
</dbReference>
<dbReference type="AlphaFoldDB" id="A0AAP0NYZ7"/>
<feature type="region of interest" description="Disordered" evidence="2">
    <location>
        <begin position="1"/>
        <end position="41"/>
    </location>
</feature>
<evidence type="ECO:0000256" key="2">
    <source>
        <dbReference type="SAM" id="MobiDB-lite"/>
    </source>
</evidence>